<dbReference type="Pfam" id="PF00342">
    <property type="entry name" value="PGI"/>
    <property type="match status" value="1"/>
</dbReference>
<dbReference type="GO" id="GO:0097367">
    <property type="term" value="F:carbohydrate derivative binding"/>
    <property type="evidence" value="ECO:0007669"/>
    <property type="project" value="InterPro"/>
</dbReference>
<organism evidence="5 6">
    <name type="scientific">Antricoccus suffuscus</name>
    <dbReference type="NCBI Taxonomy" id="1629062"/>
    <lineage>
        <taxon>Bacteria</taxon>
        <taxon>Bacillati</taxon>
        <taxon>Actinomycetota</taxon>
        <taxon>Actinomycetes</taxon>
        <taxon>Geodermatophilales</taxon>
        <taxon>Antricoccaceae</taxon>
        <taxon>Antricoccus</taxon>
    </lineage>
</organism>
<dbReference type="GO" id="GO:0006096">
    <property type="term" value="P:glycolytic process"/>
    <property type="evidence" value="ECO:0007669"/>
    <property type="project" value="UniProtKB-UniPathway"/>
</dbReference>
<dbReference type="GO" id="GO:0006094">
    <property type="term" value="P:gluconeogenesis"/>
    <property type="evidence" value="ECO:0007669"/>
    <property type="project" value="UniProtKB-KW"/>
</dbReference>
<keyword evidence="3 4" id="KW-0413">Isomerase</keyword>
<dbReference type="GO" id="GO:0051156">
    <property type="term" value="P:glucose 6-phosphate metabolic process"/>
    <property type="evidence" value="ECO:0007669"/>
    <property type="project" value="TreeGrafter"/>
</dbReference>
<protein>
    <recommendedName>
        <fullName evidence="4">Glucose-6-phosphate isomerase</fullName>
        <ecNumber evidence="4">5.3.1.9</ecNumber>
    </recommendedName>
</protein>
<dbReference type="PROSITE" id="PS51463">
    <property type="entry name" value="P_GLUCOSE_ISOMERASE_3"/>
    <property type="match status" value="2"/>
</dbReference>
<dbReference type="GO" id="GO:0005829">
    <property type="term" value="C:cytosol"/>
    <property type="evidence" value="ECO:0007669"/>
    <property type="project" value="TreeGrafter"/>
</dbReference>
<proteinExistence type="inferred from homology"/>
<evidence type="ECO:0000256" key="3">
    <source>
        <dbReference type="ARBA" id="ARBA00023235"/>
    </source>
</evidence>
<dbReference type="Gene3D" id="3.40.50.10490">
    <property type="entry name" value="Glucose-6-phosphate isomerase like protein, domain 1"/>
    <property type="match status" value="3"/>
</dbReference>
<keyword evidence="1 4" id="KW-0312">Gluconeogenesis</keyword>
<evidence type="ECO:0000256" key="1">
    <source>
        <dbReference type="ARBA" id="ARBA00022432"/>
    </source>
</evidence>
<dbReference type="InterPro" id="IPR001672">
    <property type="entry name" value="G6P_Isomerase"/>
</dbReference>
<reference evidence="5 6" key="1">
    <citation type="submission" date="2018-03" db="EMBL/GenBank/DDBJ databases">
        <title>Genomic Encyclopedia of Archaeal and Bacterial Type Strains, Phase II (KMG-II): from individual species to whole genera.</title>
        <authorList>
            <person name="Goeker M."/>
        </authorList>
    </citation>
    <scope>NUCLEOTIDE SEQUENCE [LARGE SCALE GENOMIC DNA]</scope>
    <source>
        <strain evidence="5 6">DSM 100065</strain>
    </source>
</reference>
<sequence>MTLRYRASTDLEPIIEQLTTDQIASKLTAADPTLWGSAAESEASIRLSWVGLAESSRPLLAEIEALHAELREEGLDRIVLAGMGGSSLAPAVICASFGVPLITLDTTDPGQVHAALDGDLKRTVLVVSSKSGGTVETDSHRRVFEKAFRDSGIDPARRIVVVTDPNSPLYELAMESSYRKVFLADPHVGGRYSALTAFGLVPAGLAGADIGALLDDAADIAPTLALDERTNPALALAAILSAAQEARAEKLVLADEGWPHKGFGDWVEQLLAESTGKDGIGVLPVVVESPQSVGFVDAGRDCVKVSLGGAVPDGGSDYAVAVGGELGAQFLLWEYATAIAGRLLGINPFDQPNVEEAKTQTRSLLDTQDHAAPKSHSIEPIATDGAVEIYAHGDWLGNARDLRGALDALTAAVPVHGYVAVMAYLNRSDDGAVREVRTLLGAKRSVQTTFGWGPRFLHSAGQYHKGGHQNGAFLQITAECAHDLEIPDKPYTFHNLQLAQAAGDAAVLAGKDRPVLRLHLTKRSKGIDAVLKALRAN</sequence>
<evidence type="ECO:0000256" key="4">
    <source>
        <dbReference type="RuleBase" id="RU000612"/>
    </source>
</evidence>
<name>A0A2T1A558_9ACTN</name>
<evidence type="ECO:0000313" key="5">
    <source>
        <dbReference type="EMBL" id="PRZ43729.1"/>
    </source>
</evidence>
<evidence type="ECO:0000256" key="2">
    <source>
        <dbReference type="ARBA" id="ARBA00023152"/>
    </source>
</evidence>
<comment type="caution">
    <text evidence="5">The sequence shown here is derived from an EMBL/GenBank/DDBJ whole genome shotgun (WGS) entry which is preliminary data.</text>
</comment>
<dbReference type="Proteomes" id="UP000237752">
    <property type="component" value="Unassembled WGS sequence"/>
</dbReference>
<dbReference type="PRINTS" id="PR00662">
    <property type="entry name" value="G6PISOMERASE"/>
</dbReference>
<dbReference type="RefSeq" id="WP_106347850.1">
    <property type="nucleotide sequence ID" value="NZ_PVUE01000002.1"/>
</dbReference>
<dbReference type="UniPathway" id="UPA00109">
    <property type="reaction ID" value="UER00181"/>
</dbReference>
<dbReference type="SUPFAM" id="SSF53697">
    <property type="entry name" value="SIS domain"/>
    <property type="match status" value="1"/>
</dbReference>
<accession>A0A2T1A558</accession>
<dbReference type="AlphaFoldDB" id="A0A2T1A558"/>
<keyword evidence="6" id="KW-1185">Reference proteome</keyword>
<dbReference type="GO" id="GO:0048029">
    <property type="term" value="F:monosaccharide binding"/>
    <property type="evidence" value="ECO:0007669"/>
    <property type="project" value="TreeGrafter"/>
</dbReference>
<dbReference type="EMBL" id="PVUE01000002">
    <property type="protein sequence ID" value="PRZ43729.1"/>
    <property type="molecule type" value="Genomic_DNA"/>
</dbReference>
<dbReference type="GO" id="GO:0004347">
    <property type="term" value="F:glucose-6-phosphate isomerase activity"/>
    <property type="evidence" value="ECO:0007669"/>
    <property type="project" value="UniProtKB-EC"/>
</dbReference>
<comment type="catalytic activity">
    <reaction evidence="4">
        <text>alpha-D-glucose 6-phosphate = beta-D-fructose 6-phosphate</text>
        <dbReference type="Rhea" id="RHEA:11816"/>
        <dbReference type="ChEBI" id="CHEBI:57634"/>
        <dbReference type="ChEBI" id="CHEBI:58225"/>
        <dbReference type="EC" id="5.3.1.9"/>
    </reaction>
</comment>
<comment type="pathway">
    <text evidence="4">Carbohydrate degradation; glycolysis; D-glyceraldehyde 3-phosphate and glycerone phosphate from D-glucose: step 2/4.</text>
</comment>
<comment type="similarity">
    <text evidence="4">Belongs to the GPI family.</text>
</comment>
<keyword evidence="2 4" id="KW-0324">Glycolysis</keyword>
<gene>
    <name evidence="5" type="ORF">CLV47_102420</name>
</gene>
<evidence type="ECO:0000313" key="6">
    <source>
        <dbReference type="Proteomes" id="UP000237752"/>
    </source>
</evidence>
<dbReference type="OrthoDB" id="140919at2"/>
<dbReference type="PANTHER" id="PTHR11469:SF1">
    <property type="entry name" value="GLUCOSE-6-PHOSPHATE ISOMERASE"/>
    <property type="match status" value="1"/>
</dbReference>
<dbReference type="PANTHER" id="PTHR11469">
    <property type="entry name" value="GLUCOSE-6-PHOSPHATE ISOMERASE"/>
    <property type="match status" value="1"/>
</dbReference>
<dbReference type="InterPro" id="IPR046348">
    <property type="entry name" value="SIS_dom_sf"/>
</dbReference>
<dbReference type="EC" id="5.3.1.9" evidence="4"/>